<dbReference type="InParanoid" id="A0A543B097"/>
<dbReference type="AlphaFoldDB" id="A0A543B097"/>
<comment type="caution">
    <text evidence="2">The sequence shown here is derived from an EMBL/GenBank/DDBJ whole genome shotgun (WGS) entry which is preliminary data.</text>
</comment>
<reference evidence="2 3" key="1">
    <citation type="submission" date="2019-06" db="EMBL/GenBank/DDBJ databases">
        <title>Sequencing the genomes of 1000 actinobacteria strains.</title>
        <authorList>
            <person name="Klenk H.-P."/>
        </authorList>
    </citation>
    <scope>NUCLEOTIDE SEQUENCE [LARGE SCALE GENOMIC DNA]</scope>
    <source>
        <strain evidence="2 3">DSM 45928</strain>
    </source>
</reference>
<dbReference type="EMBL" id="VFOW01000001">
    <property type="protein sequence ID" value="TQL78216.1"/>
    <property type="molecule type" value="Genomic_DNA"/>
</dbReference>
<sequence length="127" mass="13659">MRYPVEVEDPSNIPSDGEPSSLGTHRQVREVLTMLLPGITFAPDGWIDYDGPGISFNAQVDDDDEPSTCLALFIYGAGPAAARIALTIAEALNARAFATGVADFLTPDNVESAADGWLSYRDRVLEE</sequence>
<evidence type="ECO:0000313" key="2">
    <source>
        <dbReference type="EMBL" id="TQL78216.1"/>
    </source>
</evidence>
<evidence type="ECO:0000313" key="3">
    <source>
        <dbReference type="Proteomes" id="UP000317043"/>
    </source>
</evidence>
<protein>
    <submittedName>
        <fullName evidence="2">Uncharacterized protein</fullName>
    </submittedName>
</protein>
<feature type="region of interest" description="Disordered" evidence="1">
    <location>
        <begin position="1"/>
        <end position="24"/>
    </location>
</feature>
<dbReference type="Proteomes" id="UP000317043">
    <property type="component" value="Unassembled WGS sequence"/>
</dbReference>
<organism evidence="2 3">
    <name type="scientific">Stackebrandtia endophytica</name>
    <dbReference type="NCBI Taxonomy" id="1496996"/>
    <lineage>
        <taxon>Bacteria</taxon>
        <taxon>Bacillati</taxon>
        <taxon>Actinomycetota</taxon>
        <taxon>Actinomycetes</taxon>
        <taxon>Glycomycetales</taxon>
        <taxon>Glycomycetaceae</taxon>
        <taxon>Stackebrandtia</taxon>
    </lineage>
</organism>
<gene>
    <name evidence="2" type="ORF">FB566_3798</name>
</gene>
<accession>A0A543B097</accession>
<proteinExistence type="predicted"/>
<keyword evidence="3" id="KW-1185">Reference proteome</keyword>
<evidence type="ECO:0000256" key="1">
    <source>
        <dbReference type="SAM" id="MobiDB-lite"/>
    </source>
</evidence>
<name>A0A543B097_9ACTN</name>